<name>A0ABM3M285_BICAN</name>
<feature type="compositionally biased region" description="Basic and acidic residues" evidence="1">
    <location>
        <begin position="713"/>
        <end position="736"/>
    </location>
</feature>
<feature type="compositionally biased region" description="Polar residues" evidence="1">
    <location>
        <begin position="737"/>
        <end position="751"/>
    </location>
</feature>
<organism evidence="2 3">
    <name type="scientific">Bicyclus anynana</name>
    <name type="common">Squinting bush brown butterfly</name>
    <dbReference type="NCBI Taxonomy" id="110368"/>
    <lineage>
        <taxon>Eukaryota</taxon>
        <taxon>Metazoa</taxon>
        <taxon>Ecdysozoa</taxon>
        <taxon>Arthropoda</taxon>
        <taxon>Hexapoda</taxon>
        <taxon>Insecta</taxon>
        <taxon>Pterygota</taxon>
        <taxon>Neoptera</taxon>
        <taxon>Endopterygota</taxon>
        <taxon>Lepidoptera</taxon>
        <taxon>Glossata</taxon>
        <taxon>Ditrysia</taxon>
        <taxon>Papilionoidea</taxon>
        <taxon>Nymphalidae</taxon>
        <taxon>Satyrinae</taxon>
        <taxon>Satyrini</taxon>
        <taxon>Mycalesina</taxon>
        <taxon>Bicyclus</taxon>
    </lineage>
</organism>
<feature type="compositionally biased region" description="Low complexity" evidence="1">
    <location>
        <begin position="343"/>
        <end position="352"/>
    </location>
</feature>
<proteinExistence type="predicted"/>
<evidence type="ECO:0000313" key="2">
    <source>
        <dbReference type="Proteomes" id="UP001652582"/>
    </source>
</evidence>
<accession>A0ABM3M285</accession>
<dbReference type="RefSeq" id="XP_052745097.1">
    <property type="nucleotide sequence ID" value="XM_052889137.1"/>
</dbReference>
<sequence>MSVMPPMRKKVDSSSRWLFPQTLLAKNPFSSNNGVSSLSGEIYPEPPRNINYPSSGQEYELPITKVQIKEVIEAVESLEEQMKDEMKRNTTIPPKLSQYQVHEDVKELFVPEQPIREGDEYVVDLGKLPESFLLPPNQKPQTLQNVLRPNTPSKPMGNMRPPFRRPSPPEIKIRRPYPMHQKGNNPYPLPMPNPHGPYGMSKKPNKYPNNNNRLPPNMNRPQQNIPPMKAMPPLHPPKNIMNRGPPKHTQKLPSPPAQTIIMGKPSHNIGVPLQSQTLSLGHTDIIANQVVKSQITLPGANDAVPQQSAPPVYFNKPGQIILGKPMDHPLPLDQHMQILPNRQQQQQQQQQQHATHSVRVSSTLKPDVYIPSSTPRFKLNENVYINAQTDLKSSDFIGQSTDSSTFTPAVNTGFKPDSIVIESGFKPIIREPLMAGEDKIAEYEGHNVNRREDTDVEEDYEEAPQYINSNHAYPSDKITETFEPMFIPSPEDHLVSSNDKTKEVFPSNHAKEDRPHPVYIKTETELNALFGKKNMNRDVPGDMMMESDKVSPQYLPPIPKTPKEQSQKIAMEQTFTTYDGKTVSATSLTSVPEVKTAPKIFSSKLPANTELLLKTPQFGPFKGEIPPVIAEHIKKDTPSVPAPVYKDPRTTHLKLVQLLSKSDLPPLDDLKPEASETHEEKVDKSSNNEEDDDDEYEEDDLEEEDSRRRKRDTKAAQFERDNVHEETTVISKKENDSINQIDFENPSSAPKSFSHMSKYLIIVPLLLQFF</sequence>
<reference evidence="3" key="1">
    <citation type="submission" date="2025-08" db="UniProtKB">
        <authorList>
            <consortium name="RefSeq"/>
        </authorList>
    </citation>
    <scope>IDENTIFICATION</scope>
</reference>
<feature type="compositionally biased region" description="Basic and acidic residues" evidence="1">
    <location>
        <begin position="668"/>
        <end position="687"/>
    </location>
</feature>
<evidence type="ECO:0000313" key="3">
    <source>
        <dbReference type="RefSeq" id="XP_052745097.1"/>
    </source>
</evidence>
<dbReference type="GeneID" id="112050138"/>
<dbReference type="Proteomes" id="UP001652582">
    <property type="component" value="Chromosome 24"/>
</dbReference>
<feature type="compositionally biased region" description="Acidic residues" evidence="1">
    <location>
        <begin position="688"/>
        <end position="704"/>
    </location>
</feature>
<feature type="compositionally biased region" description="Polar residues" evidence="1">
    <location>
        <begin position="139"/>
        <end position="153"/>
    </location>
</feature>
<protein>
    <submittedName>
        <fullName evidence="3">Uncharacterized protein LOC112050138 isoform X1</fullName>
    </submittedName>
</protein>
<gene>
    <name evidence="3" type="primary">LOC112050138</name>
</gene>
<evidence type="ECO:0000256" key="1">
    <source>
        <dbReference type="SAM" id="MobiDB-lite"/>
    </source>
</evidence>
<feature type="region of interest" description="Disordered" evidence="1">
    <location>
        <begin position="663"/>
        <end position="751"/>
    </location>
</feature>
<feature type="region of interest" description="Disordered" evidence="1">
    <location>
        <begin position="341"/>
        <end position="361"/>
    </location>
</feature>
<feature type="region of interest" description="Disordered" evidence="1">
    <location>
        <begin position="134"/>
        <end position="213"/>
    </location>
</feature>
<keyword evidence="2" id="KW-1185">Reference proteome</keyword>